<dbReference type="SUPFAM" id="SSF64518">
    <property type="entry name" value="Phase 1 flagellin"/>
    <property type="match status" value="1"/>
</dbReference>
<feature type="domain" description="Flagellin N-terminal" evidence="6">
    <location>
        <begin position="5"/>
        <end position="141"/>
    </location>
</feature>
<dbReference type="GO" id="GO:0005576">
    <property type="term" value="C:extracellular region"/>
    <property type="evidence" value="ECO:0007669"/>
    <property type="project" value="UniProtKB-SubCell"/>
</dbReference>
<evidence type="ECO:0000259" key="7">
    <source>
        <dbReference type="Pfam" id="PF00700"/>
    </source>
</evidence>
<dbReference type="Pfam" id="PF00669">
    <property type="entry name" value="Flagellin_N"/>
    <property type="match status" value="1"/>
</dbReference>
<dbReference type="EMBL" id="SLUN01000044">
    <property type="protein sequence ID" value="TCL57880.1"/>
    <property type="molecule type" value="Genomic_DNA"/>
</dbReference>
<dbReference type="InterPro" id="IPR042187">
    <property type="entry name" value="Flagellin_C_sub2"/>
</dbReference>
<keyword evidence="4" id="KW-0964">Secreted</keyword>
<dbReference type="GO" id="GO:0005198">
    <property type="term" value="F:structural molecule activity"/>
    <property type="evidence" value="ECO:0007669"/>
    <property type="project" value="UniProtKB-UniRule"/>
</dbReference>
<evidence type="ECO:0000313" key="8">
    <source>
        <dbReference type="EMBL" id="TCL57880.1"/>
    </source>
</evidence>
<dbReference type="PANTHER" id="PTHR42792:SF2">
    <property type="entry name" value="FLAGELLIN"/>
    <property type="match status" value="1"/>
</dbReference>
<evidence type="ECO:0000256" key="5">
    <source>
        <dbReference type="SAM" id="Coils"/>
    </source>
</evidence>
<feature type="domain" description="Flagellin C-terminal" evidence="7">
    <location>
        <begin position="331"/>
        <end position="416"/>
    </location>
</feature>
<protein>
    <recommendedName>
        <fullName evidence="2 4">Flagellin</fullName>
    </recommendedName>
</protein>
<evidence type="ECO:0000256" key="3">
    <source>
        <dbReference type="ARBA" id="ARBA00023143"/>
    </source>
</evidence>
<comment type="caution">
    <text evidence="8">The sequence shown here is derived from an EMBL/GenBank/DDBJ whole genome shotgun (WGS) entry which is preliminary data.</text>
</comment>
<dbReference type="GO" id="GO:0009288">
    <property type="term" value="C:bacterial-type flagellum"/>
    <property type="evidence" value="ECO:0007669"/>
    <property type="project" value="UniProtKB-SubCell"/>
</dbReference>
<dbReference type="Proteomes" id="UP000295008">
    <property type="component" value="Unassembled WGS sequence"/>
</dbReference>
<gene>
    <name evidence="8" type="ORF">EDC14_104429</name>
</gene>
<dbReference type="Pfam" id="PF00700">
    <property type="entry name" value="Flagellin_C"/>
    <property type="match status" value="1"/>
</dbReference>
<evidence type="ECO:0000259" key="6">
    <source>
        <dbReference type="Pfam" id="PF00669"/>
    </source>
</evidence>
<dbReference type="Gene3D" id="1.20.1330.10">
    <property type="entry name" value="f41 fragment of flagellin, N-terminal domain"/>
    <property type="match status" value="2"/>
</dbReference>
<feature type="coiled-coil region" evidence="5">
    <location>
        <begin position="75"/>
        <end position="129"/>
    </location>
</feature>
<evidence type="ECO:0000256" key="2">
    <source>
        <dbReference type="ARBA" id="ARBA00020110"/>
    </source>
</evidence>
<keyword evidence="8" id="KW-0966">Cell projection</keyword>
<dbReference type="AlphaFoldDB" id="A0A4R1QYK2"/>
<accession>A0A4R1QYK2</accession>
<dbReference type="InterPro" id="IPR046358">
    <property type="entry name" value="Flagellin_C"/>
</dbReference>
<reference evidence="8 9" key="1">
    <citation type="submission" date="2019-03" db="EMBL/GenBank/DDBJ databases">
        <title>Genomic Encyclopedia of Type Strains, Phase IV (KMG-IV): sequencing the most valuable type-strain genomes for metagenomic binning, comparative biology and taxonomic classification.</title>
        <authorList>
            <person name="Goeker M."/>
        </authorList>
    </citation>
    <scope>NUCLEOTIDE SEQUENCE [LARGE SCALE GENOMIC DNA]</scope>
    <source>
        <strain evidence="8 9">LX-B</strain>
    </source>
</reference>
<evidence type="ECO:0000256" key="4">
    <source>
        <dbReference type="RuleBase" id="RU362073"/>
    </source>
</evidence>
<dbReference type="InterPro" id="IPR001492">
    <property type="entry name" value="Flagellin"/>
</dbReference>
<dbReference type="PANTHER" id="PTHR42792">
    <property type="entry name" value="FLAGELLIN"/>
    <property type="match status" value="1"/>
</dbReference>
<dbReference type="Gene3D" id="6.10.10.10">
    <property type="entry name" value="Flagellar export chaperone, C-terminal domain"/>
    <property type="match status" value="1"/>
</dbReference>
<keyword evidence="8" id="KW-0969">Cilium</keyword>
<sequence length="418" mass="43863">MGMIINHNLSALNTYNQLNLNNTAMNKSLQKLSSGYRINAASDDAAGLAISEKMRGQIRGLDQASENAQDAISMVQTAEGALDETTNILQRMRELAVQSSSDTNTDSDRQNIQDEMDALIEEINRIANDTEFNTKKLLDGSMGSKTGDVANVLSNTALDTATAATSTLTTLNDSDTNSLGISASDTVTVSYVKNGELISYDVTVATDTTLADLADADANGTNTDDDFTLTVTADGVITATANTAGTADAVYGLTITVKDADGDTNTTATNALSSFTQTTKAQDKRNDGSSTVLIGANTGQSINISIDKMDAASLGVEGLDVSSQDAADIAIKVIDTATSVVTTARSKMGAIQNRLDSTINNLTTSSENLTSAESRIRDVDMASEMANYTKLSVLNQAATTMLAQANQLPQRVLTLLQG</sequence>
<keyword evidence="3 4" id="KW-0975">Bacterial flagellum</keyword>
<dbReference type="PRINTS" id="PR00207">
    <property type="entry name" value="FLAGELLIN"/>
</dbReference>
<name>A0A4R1QYK2_HYDET</name>
<evidence type="ECO:0000256" key="1">
    <source>
        <dbReference type="ARBA" id="ARBA00005709"/>
    </source>
</evidence>
<comment type="similarity">
    <text evidence="1 4">Belongs to the bacterial flagellin family.</text>
</comment>
<keyword evidence="9" id="KW-1185">Reference proteome</keyword>
<keyword evidence="8" id="KW-0282">Flagellum</keyword>
<dbReference type="InterPro" id="IPR001029">
    <property type="entry name" value="Flagellin_N"/>
</dbReference>
<keyword evidence="5" id="KW-0175">Coiled coil</keyword>
<evidence type="ECO:0000313" key="9">
    <source>
        <dbReference type="Proteomes" id="UP000295008"/>
    </source>
</evidence>
<comment type="subcellular location">
    <subcellularLocation>
        <location evidence="4">Secreted</location>
    </subcellularLocation>
    <subcellularLocation>
        <location evidence="4">Bacterial flagellum</location>
    </subcellularLocation>
</comment>
<comment type="function">
    <text evidence="4">Flagellin is the subunit protein which polymerizes to form the filaments of bacterial flagella.</text>
</comment>
<proteinExistence type="inferred from homology"/>
<organism evidence="8 9">
    <name type="scientific">Hydrogenispora ethanolica</name>
    <dbReference type="NCBI Taxonomy" id="1082276"/>
    <lineage>
        <taxon>Bacteria</taxon>
        <taxon>Bacillati</taxon>
        <taxon>Bacillota</taxon>
        <taxon>Hydrogenispora</taxon>
    </lineage>
</organism>